<reference evidence="1 2" key="1">
    <citation type="submission" date="2017-11" db="EMBL/GenBank/DDBJ databases">
        <title>The genome of Rhizophagus clarus HR1 reveals common genetic basis of auxotrophy among arbuscular mycorrhizal fungi.</title>
        <authorList>
            <person name="Kobayashi Y."/>
        </authorList>
    </citation>
    <scope>NUCLEOTIDE SEQUENCE [LARGE SCALE GENOMIC DNA]</scope>
    <source>
        <strain evidence="1 2">HR1</strain>
    </source>
</reference>
<sequence length="200" mass="23065">MVIPDEVPPLLAALLPRNPLKVKDYDENYWNEFADTLANTAHSSNDTVALRVDDYTSSYDIHFVYNDIVYKSNLQRLLKQHYYSTYLLTCRSCYDHKEDLMHLILCSKRCSATHQILQSYQNYLFSKLKEACELIKVDPTPSLAKLSSLSCWKFSPSNWPSYALIHGCLPKIFVDLFVNLSILRSSAMKVVAAIHNHFIH</sequence>
<gene>
    <name evidence="1" type="ORF">RclHR1_37810001</name>
</gene>
<comment type="caution">
    <text evidence="1">The sequence shown here is derived from an EMBL/GenBank/DDBJ whole genome shotgun (WGS) entry which is preliminary data.</text>
</comment>
<dbReference type="AlphaFoldDB" id="A0A2Z6S7K5"/>
<name>A0A2Z6S7K5_9GLOM</name>
<dbReference type="EMBL" id="BEXD01003092">
    <property type="protein sequence ID" value="GBC00199.1"/>
    <property type="molecule type" value="Genomic_DNA"/>
</dbReference>
<dbReference type="Proteomes" id="UP000247702">
    <property type="component" value="Unassembled WGS sequence"/>
</dbReference>
<evidence type="ECO:0000313" key="1">
    <source>
        <dbReference type="EMBL" id="GBC00199.1"/>
    </source>
</evidence>
<organism evidence="1 2">
    <name type="scientific">Rhizophagus clarus</name>
    <dbReference type="NCBI Taxonomy" id="94130"/>
    <lineage>
        <taxon>Eukaryota</taxon>
        <taxon>Fungi</taxon>
        <taxon>Fungi incertae sedis</taxon>
        <taxon>Mucoromycota</taxon>
        <taxon>Glomeromycotina</taxon>
        <taxon>Glomeromycetes</taxon>
        <taxon>Glomerales</taxon>
        <taxon>Glomeraceae</taxon>
        <taxon>Rhizophagus</taxon>
    </lineage>
</organism>
<evidence type="ECO:0000313" key="2">
    <source>
        <dbReference type="Proteomes" id="UP000247702"/>
    </source>
</evidence>
<protein>
    <submittedName>
        <fullName evidence="1">Uncharacterized protein</fullName>
    </submittedName>
</protein>
<proteinExistence type="predicted"/>
<keyword evidence="2" id="KW-1185">Reference proteome</keyword>
<accession>A0A2Z6S7K5</accession>